<dbReference type="KEGG" id="mbv:MBOVPG45_0103"/>
<evidence type="ECO:0000313" key="3">
    <source>
        <dbReference type="Proteomes" id="UP000008713"/>
    </source>
</evidence>
<evidence type="ECO:0000256" key="1">
    <source>
        <dbReference type="SAM" id="Phobius"/>
    </source>
</evidence>
<sequence length="243" mass="28511">MWIYLFVIIFAEFTMENSSLILFIISVSLTFLSGLAIYVFVSLNWYKFSGYRYAFVKSSIIYNELKVRESYIDNLLKSFSFIALYFALCSILNLFGIISFIYAFIAKINSAVTWYQIACFIAFILFVYLSISTAIQIKDIKKWKVTNSSVSKVYLIENTIKKDTEIKQLSLPKDELRLIAFSGKRRISFYVRLSKNFETKPFESQKEEIYNKLIFDFNNTKFENGADLNINMLKSIFNKYEII</sequence>
<keyword evidence="1" id="KW-0472">Membrane</keyword>
<evidence type="ECO:0000313" key="2">
    <source>
        <dbReference type="EMBL" id="ADR25382.1"/>
    </source>
</evidence>
<dbReference type="RefSeq" id="WP_013456588.1">
    <property type="nucleotide sequence ID" value="NC_014760.1"/>
</dbReference>
<reference evidence="2 3" key="1">
    <citation type="journal article" date="2011" name="Infect. Immun.">
        <title>Complete genome sequence of Mycoplasma bovis type strain PG45 (ATCC 25523).</title>
        <authorList>
            <person name="Wise K.S."/>
            <person name="Calcutt M.J."/>
            <person name="Foecking M.F."/>
            <person name="Roske K."/>
            <person name="Madupu R."/>
            <person name="Methe B.A."/>
        </authorList>
    </citation>
    <scope>NUCLEOTIDE SEQUENCE [LARGE SCALE GENOMIC DNA]</scope>
    <source>
        <strain evidence="3">ATCC 25523 / DSM 22781 / NCTC 10131 / PG45</strain>
    </source>
</reference>
<keyword evidence="1" id="KW-1133">Transmembrane helix</keyword>
<name>A0A454AQQ7_MYCBG</name>
<dbReference type="AlphaFoldDB" id="A0A454AQQ7"/>
<organism evidence="2 3">
    <name type="scientific">Mycoplasmopsis bovis (strain ATCC 25523 / DSM 22781 / NCTC 10131 / PG45)</name>
    <name type="common">Mycoplasma bovis</name>
    <dbReference type="NCBI Taxonomy" id="289397"/>
    <lineage>
        <taxon>Bacteria</taxon>
        <taxon>Bacillati</taxon>
        <taxon>Mycoplasmatota</taxon>
        <taxon>Mycoplasmoidales</taxon>
        <taxon>Metamycoplasmataceae</taxon>
        <taxon>Mycoplasmopsis</taxon>
    </lineage>
</organism>
<feature type="transmembrane region" description="Helical" evidence="1">
    <location>
        <begin position="20"/>
        <end position="43"/>
    </location>
</feature>
<dbReference type="EMBL" id="CP002188">
    <property type="protein sequence ID" value="ADR25382.1"/>
    <property type="molecule type" value="Genomic_DNA"/>
</dbReference>
<feature type="transmembrane region" description="Helical" evidence="1">
    <location>
        <begin position="82"/>
        <end position="105"/>
    </location>
</feature>
<dbReference type="Proteomes" id="UP000008713">
    <property type="component" value="Chromosome"/>
</dbReference>
<gene>
    <name evidence="2" type="ordered locus">MBOVPG45_0103</name>
</gene>
<accession>A0A454AQQ7</accession>
<protein>
    <submittedName>
        <fullName evidence="2">Putative membrane protein</fullName>
    </submittedName>
</protein>
<feature type="transmembrane region" description="Helical" evidence="1">
    <location>
        <begin position="111"/>
        <end position="131"/>
    </location>
</feature>
<proteinExistence type="predicted"/>
<dbReference type="NCBIfam" id="NF045996">
    <property type="entry name" value="MAG0920_fam"/>
    <property type="match status" value="1"/>
</dbReference>
<dbReference type="GeneID" id="31507463"/>
<keyword evidence="1" id="KW-0812">Transmembrane</keyword>